<reference evidence="8 10" key="1">
    <citation type="submission" date="2020-03" db="EMBL/GenBank/DDBJ databases">
        <title>Draft genome sequences of bacterial isolates from the female urobiome.</title>
        <authorList>
            <person name="Miller-Ensminger T."/>
            <person name="Wolfe A.J."/>
            <person name="Putonti C."/>
        </authorList>
    </citation>
    <scope>NUCLEOTIDE SEQUENCE [LARGE SCALE GENOMIC DNA]</scope>
    <source>
        <strain evidence="8 10">UMB8490</strain>
    </source>
</reference>
<keyword evidence="5 7" id="KW-0472">Membrane</keyword>
<protein>
    <submittedName>
        <fullName evidence="8">Anchored repeat-type ABC transporter permease subunit</fullName>
    </submittedName>
</protein>
<evidence type="ECO:0000313" key="9">
    <source>
        <dbReference type="EMBL" id="QXB17607.1"/>
    </source>
</evidence>
<evidence type="ECO:0000256" key="3">
    <source>
        <dbReference type="ARBA" id="ARBA00022692"/>
    </source>
</evidence>
<feature type="transmembrane region" description="Helical" evidence="7">
    <location>
        <begin position="20"/>
        <end position="44"/>
    </location>
</feature>
<dbReference type="NCBIfam" id="TIGR03770">
    <property type="entry name" value="anch_rpt_perm"/>
    <property type="match status" value="1"/>
</dbReference>
<name>A0AAP6XLA1_9CORY</name>
<feature type="transmembrane region" description="Helical" evidence="7">
    <location>
        <begin position="230"/>
        <end position="249"/>
    </location>
</feature>
<dbReference type="GO" id="GO:0043190">
    <property type="term" value="C:ATP-binding cassette (ABC) transporter complex"/>
    <property type="evidence" value="ECO:0007669"/>
    <property type="project" value="InterPro"/>
</dbReference>
<feature type="transmembrane region" description="Helical" evidence="7">
    <location>
        <begin position="255"/>
        <end position="274"/>
    </location>
</feature>
<evidence type="ECO:0000256" key="7">
    <source>
        <dbReference type="SAM" id="Phobius"/>
    </source>
</evidence>
<dbReference type="EMBL" id="CP077302">
    <property type="protein sequence ID" value="QXB17607.1"/>
    <property type="molecule type" value="Genomic_DNA"/>
</dbReference>
<feature type="transmembrane region" description="Helical" evidence="7">
    <location>
        <begin position="49"/>
        <end position="66"/>
    </location>
</feature>
<sequence>MPEISFLQFLADMANPQLAFLPRALGAAVIAAVLCAVVGCFVVLRGMAFIGDAVAHAVFPGIAVAFALQTSVLLGGAVAGALVAVLIAVMSQRRTIKEDSVIGIVFTAAFAIGLVIISRVEGYTASVSSFLFGSLTGVGVRELVVNAVAGAIIVAIVVVLRPWLTAVALDRETARAMNLPVAALDLALYLSVTFAVVLAVQTVGNILVVALLITPAAAARLFTDRLDTMMLIAAAFGVVGSVLGVWLAWAYDSPTGATIVLSVTALFALSWLFAPRRGVFAKVVRA</sequence>
<evidence type="ECO:0000256" key="5">
    <source>
        <dbReference type="ARBA" id="ARBA00023136"/>
    </source>
</evidence>
<comment type="subcellular location">
    <subcellularLocation>
        <location evidence="6">Cell membrane</location>
        <topology evidence="6">Multi-pass membrane protein</topology>
    </subcellularLocation>
    <subcellularLocation>
        <location evidence="1">Membrane</location>
        <topology evidence="1">Multi-pass membrane protein</topology>
    </subcellularLocation>
</comment>
<keyword evidence="6" id="KW-0813">Transport</keyword>
<dbReference type="RefSeq" id="WP_070452416.1">
    <property type="nucleotide sequence ID" value="NZ_CP047198.1"/>
</dbReference>
<dbReference type="PANTHER" id="PTHR30477:SF13">
    <property type="entry name" value="IRON TRANSPORT SYSTEM MEMBRANE PROTEIN HI_0360-RELATED"/>
    <property type="match status" value="1"/>
</dbReference>
<dbReference type="Proteomes" id="UP000591626">
    <property type="component" value="Unassembled WGS sequence"/>
</dbReference>
<dbReference type="GO" id="GO:0010043">
    <property type="term" value="P:response to zinc ion"/>
    <property type="evidence" value="ECO:0007669"/>
    <property type="project" value="TreeGrafter"/>
</dbReference>
<feature type="transmembrane region" description="Helical" evidence="7">
    <location>
        <begin position="72"/>
        <end position="89"/>
    </location>
</feature>
<evidence type="ECO:0000256" key="6">
    <source>
        <dbReference type="RuleBase" id="RU003943"/>
    </source>
</evidence>
<dbReference type="InterPro" id="IPR022392">
    <property type="entry name" value="Anch_rpt-typ_ABC_trnsprt_perm"/>
</dbReference>
<dbReference type="Pfam" id="PF00950">
    <property type="entry name" value="ABC-3"/>
    <property type="match status" value="1"/>
</dbReference>
<gene>
    <name evidence="8" type="ORF">HC138_02975</name>
    <name evidence="9" type="ORF">I6L55_06600</name>
</gene>
<keyword evidence="3 6" id="KW-0812">Transmembrane</keyword>
<feature type="transmembrane region" description="Helical" evidence="7">
    <location>
        <begin position="176"/>
        <end position="200"/>
    </location>
</feature>
<dbReference type="PANTHER" id="PTHR30477">
    <property type="entry name" value="ABC-TRANSPORTER METAL-BINDING PROTEIN"/>
    <property type="match status" value="1"/>
</dbReference>
<evidence type="ECO:0000256" key="1">
    <source>
        <dbReference type="ARBA" id="ARBA00004141"/>
    </source>
</evidence>
<feature type="transmembrane region" description="Helical" evidence="7">
    <location>
        <begin position="206"/>
        <end position="223"/>
    </location>
</feature>
<dbReference type="GeneID" id="92749842"/>
<dbReference type="EMBL" id="JAAUVV010000003">
    <property type="protein sequence ID" value="NJJ03338.1"/>
    <property type="molecule type" value="Genomic_DNA"/>
</dbReference>
<proteinExistence type="inferred from homology"/>
<dbReference type="CDD" id="cd06550">
    <property type="entry name" value="TM_ABC_iron-siderophores_like"/>
    <property type="match status" value="1"/>
</dbReference>
<evidence type="ECO:0000313" key="10">
    <source>
        <dbReference type="Proteomes" id="UP000591626"/>
    </source>
</evidence>
<reference evidence="9 11" key="2">
    <citation type="submission" date="2021-06" db="EMBL/GenBank/DDBJ databases">
        <title>FDA dAtabase for Regulatory Grade micrObial Sequences (FDA-ARGOS): Supporting development and validation of Infectious Disease Dx tests.</title>
        <authorList>
            <person name="Sproer C."/>
            <person name="Gronow S."/>
            <person name="Severitt S."/>
            <person name="Schroder I."/>
            <person name="Tallon L."/>
            <person name="Sadzewicz L."/>
            <person name="Zhao X."/>
            <person name="Boylan J."/>
            <person name="Ott S."/>
            <person name="Bowen H."/>
            <person name="Vavikolanu K."/>
            <person name="Mehta A."/>
            <person name="Aluvathingal J."/>
            <person name="Nadendla S."/>
            <person name="Lowell S."/>
            <person name="Myers T."/>
            <person name="Yan Y."/>
        </authorList>
    </citation>
    <scope>NUCLEOTIDE SEQUENCE [LARGE SCALE GENOMIC DNA]</scope>
    <source>
        <strain evidence="9 11">FDAARGOS 1425</strain>
    </source>
</reference>
<evidence type="ECO:0000256" key="4">
    <source>
        <dbReference type="ARBA" id="ARBA00022989"/>
    </source>
</evidence>
<dbReference type="InterPro" id="IPR037294">
    <property type="entry name" value="ABC_BtuC-like"/>
</dbReference>
<evidence type="ECO:0000313" key="11">
    <source>
        <dbReference type="Proteomes" id="UP000683520"/>
    </source>
</evidence>
<evidence type="ECO:0000313" key="8">
    <source>
        <dbReference type="EMBL" id="NJJ03338.1"/>
    </source>
</evidence>
<accession>A0AAP6XLA1</accession>
<dbReference type="GO" id="GO:0055085">
    <property type="term" value="P:transmembrane transport"/>
    <property type="evidence" value="ECO:0007669"/>
    <property type="project" value="InterPro"/>
</dbReference>
<dbReference type="SUPFAM" id="SSF81345">
    <property type="entry name" value="ABC transporter involved in vitamin B12 uptake, BtuC"/>
    <property type="match status" value="1"/>
</dbReference>
<keyword evidence="4 7" id="KW-1133">Transmembrane helix</keyword>
<evidence type="ECO:0000256" key="2">
    <source>
        <dbReference type="ARBA" id="ARBA00008034"/>
    </source>
</evidence>
<dbReference type="Proteomes" id="UP000683520">
    <property type="component" value="Chromosome"/>
</dbReference>
<feature type="transmembrane region" description="Helical" evidence="7">
    <location>
        <begin position="101"/>
        <end position="123"/>
    </location>
</feature>
<dbReference type="InterPro" id="IPR001626">
    <property type="entry name" value="ABC_TroCD"/>
</dbReference>
<organism evidence="8 10">
    <name type="scientific">Corynebacterium coyleae</name>
    <dbReference type="NCBI Taxonomy" id="53374"/>
    <lineage>
        <taxon>Bacteria</taxon>
        <taxon>Bacillati</taxon>
        <taxon>Actinomycetota</taxon>
        <taxon>Actinomycetes</taxon>
        <taxon>Mycobacteriales</taxon>
        <taxon>Corynebacteriaceae</taxon>
        <taxon>Corynebacterium</taxon>
    </lineage>
</organism>
<feature type="transmembrane region" description="Helical" evidence="7">
    <location>
        <begin position="143"/>
        <end position="164"/>
    </location>
</feature>
<comment type="similarity">
    <text evidence="2 6">Belongs to the ABC-3 integral membrane protein family.</text>
</comment>
<dbReference type="Gene3D" id="1.10.3470.10">
    <property type="entry name" value="ABC transporter involved in vitamin B12 uptake, BtuC"/>
    <property type="match status" value="1"/>
</dbReference>
<keyword evidence="11" id="KW-1185">Reference proteome</keyword>
<dbReference type="AlphaFoldDB" id="A0AAP6XLA1"/>